<dbReference type="KEGG" id="goe:100904234"/>
<evidence type="ECO:0000313" key="2">
    <source>
        <dbReference type="Proteomes" id="UP000694867"/>
    </source>
</evidence>
<evidence type="ECO:0000256" key="1">
    <source>
        <dbReference type="SAM" id="MobiDB-lite"/>
    </source>
</evidence>
<reference evidence="3" key="1">
    <citation type="submission" date="2025-08" db="UniProtKB">
        <authorList>
            <consortium name="RefSeq"/>
        </authorList>
    </citation>
    <scope>IDENTIFICATION</scope>
</reference>
<dbReference type="RefSeq" id="XP_003745568.1">
    <property type="nucleotide sequence ID" value="XM_003745520.1"/>
</dbReference>
<dbReference type="AlphaFoldDB" id="A0AAJ6VYL4"/>
<organism evidence="2 3">
    <name type="scientific">Galendromus occidentalis</name>
    <name type="common">western predatory mite</name>
    <dbReference type="NCBI Taxonomy" id="34638"/>
    <lineage>
        <taxon>Eukaryota</taxon>
        <taxon>Metazoa</taxon>
        <taxon>Ecdysozoa</taxon>
        <taxon>Arthropoda</taxon>
        <taxon>Chelicerata</taxon>
        <taxon>Arachnida</taxon>
        <taxon>Acari</taxon>
        <taxon>Parasitiformes</taxon>
        <taxon>Mesostigmata</taxon>
        <taxon>Gamasina</taxon>
        <taxon>Phytoseioidea</taxon>
        <taxon>Phytoseiidae</taxon>
        <taxon>Typhlodrominae</taxon>
        <taxon>Galendromus</taxon>
    </lineage>
</organism>
<evidence type="ECO:0000313" key="3">
    <source>
        <dbReference type="RefSeq" id="XP_003745568.1"/>
    </source>
</evidence>
<feature type="region of interest" description="Disordered" evidence="1">
    <location>
        <begin position="1"/>
        <end position="24"/>
    </location>
</feature>
<sequence>MAEKYDTGSGEGNRSDTERDAATVFDEKVNPPRARFRLHSIEGLLLAGTYAIHVRPSSKVESRQQFVVHQNVQGALSLNQDYLFPFAERVRIGLFRTVGGSQERLRVAGVLPVRFLSHEIHLRPEQNTRARHSVKFDDGKGTLISVTMEWWPLNEGQHVVIEARLAYSEGKVRVKYEPPGYTPNIRQ</sequence>
<keyword evidence="2" id="KW-1185">Reference proteome</keyword>
<protein>
    <submittedName>
        <fullName evidence="3">Uncharacterized protein LOC100904234</fullName>
    </submittedName>
</protein>
<feature type="compositionally biased region" description="Basic and acidic residues" evidence="1">
    <location>
        <begin position="13"/>
        <end position="24"/>
    </location>
</feature>
<name>A0AAJ6VYL4_9ACAR</name>
<dbReference type="GeneID" id="100904234"/>
<gene>
    <name evidence="3" type="primary">LOC100904234</name>
</gene>
<proteinExistence type="predicted"/>
<accession>A0AAJ6VYL4</accession>
<dbReference type="Proteomes" id="UP000694867">
    <property type="component" value="Unplaced"/>
</dbReference>